<sequence>MTSEDIPPLLFTVDETARLLSIARHRVFDLIREGRLRSVKVGASRRVSAKALFDFVATLEVEETG</sequence>
<reference evidence="2 3" key="1">
    <citation type="submission" date="2019-01" db="EMBL/GenBank/DDBJ databases">
        <title>Nocardioides guangzhouensis sp. nov., an actinobacterium isolated from soil.</title>
        <authorList>
            <person name="Fu Y."/>
            <person name="Cai Y."/>
            <person name="Lin Z."/>
            <person name="Chen P."/>
        </authorList>
    </citation>
    <scope>NUCLEOTIDE SEQUENCE [LARGE SCALE GENOMIC DNA]</scope>
    <source>
        <strain evidence="2 3">130</strain>
    </source>
</reference>
<name>A0A4Q4ZK85_9ACTN</name>
<dbReference type="NCBIfam" id="TIGR01764">
    <property type="entry name" value="excise"/>
    <property type="match status" value="1"/>
</dbReference>
<keyword evidence="2" id="KW-0238">DNA-binding</keyword>
<organism evidence="2 3">
    <name type="scientific">Nocardioides guangzhouensis</name>
    <dbReference type="NCBI Taxonomy" id="2497878"/>
    <lineage>
        <taxon>Bacteria</taxon>
        <taxon>Bacillati</taxon>
        <taxon>Actinomycetota</taxon>
        <taxon>Actinomycetes</taxon>
        <taxon>Propionibacteriales</taxon>
        <taxon>Nocardioidaceae</taxon>
        <taxon>Nocardioides</taxon>
    </lineage>
</organism>
<comment type="caution">
    <text evidence="2">The sequence shown here is derived from an EMBL/GenBank/DDBJ whole genome shotgun (WGS) entry which is preliminary data.</text>
</comment>
<dbReference type="OrthoDB" id="3789542at2"/>
<evidence type="ECO:0000259" key="1">
    <source>
        <dbReference type="Pfam" id="PF12728"/>
    </source>
</evidence>
<dbReference type="Proteomes" id="UP000295198">
    <property type="component" value="Unassembled WGS sequence"/>
</dbReference>
<dbReference type="InterPro" id="IPR041657">
    <property type="entry name" value="HTH_17"/>
</dbReference>
<protein>
    <submittedName>
        <fullName evidence="2">DNA-binding protein</fullName>
    </submittedName>
</protein>
<dbReference type="GO" id="GO:0003677">
    <property type="term" value="F:DNA binding"/>
    <property type="evidence" value="ECO:0007669"/>
    <property type="project" value="UniProtKB-KW"/>
</dbReference>
<evidence type="ECO:0000313" key="3">
    <source>
        <dbReference type="Proteomes" id="UP000295198"/>
    </source>
</evidence>
<dbReference type="EMBL" id="SDKM01000002">
    <property type="protein sequence ID" value="RYP88772.1"/>
    <property type="molecule type" value="Genomic_DNA"/>
</dbReference>
<dbReference type="AlphaFoldDB" id="A0A4Q4ZK85"/>
<accession>A0A4Q4ZK85</accession>
<keyword evidence="3" id="KW-1185">Reference proteome</keyword>
<feature type="domain" description="Helix-turn-helix" evidence="1">
    <location>
        <begin position="10"/>
        <end position="57"/>
    </location>
</feature>
<dbReference type="Pfam" id="PF12728">
    <property type="entry name" value="HTH_17"/>
    <property type="match status" value="1"/>
</dbReference>
<dbReference type="InterPro" id="IPR010093">
    <property type="entry name" value="SinI_DNA-bd"/>
</dbReference>
<gene>
    <name evidence="2" type="ORF">EKO23_01970</name>
</gene>
<evidence type="ECO:0000313" key="2">
    <source>
        <dbReference type="EMBL" id="RYP88772.1"/>
    </source>
</evidence>
<proteinExistence type="predicted"/>